<evidence type="ECO:0000256" key="1">
    <source>
        <dbReference type="ARBA" id="ARBA00023002"/>
    </source>
</evidence>
<dbReference type="EMBL" id="BAAAFN010000006">
    <property type="protein sequence ID" value="GAA0220670.1"/>
    <property type="molecule type" value="Genomic_DNA"/>
</dbReference>
<reference evidence="4 5" key="1">
    <citation type="journal article" date="2019" name="Int. J. Syst. Evol. Microbiol.">
        <title>The Global Catalogue of Microorganisms (GCM) 10K type strain sequencing project: providing services to taxonomists for standard genome sequencing and annotation.</title>
        <authorList>
            <consortium name="The Broad Institute Genomics Platform"/>
            <consortium name="The Broad Institute Genome Sequencing Center for Infectious Disease"/>
            <person name="Wu L."/>
            <person name="Ma J."/>
        </authorList>
    </citation>
    <scope>NUCLEOTIDE SEQUENCE [LARGE SCALE GENOMIC DNA]</scope>
    <source>
        <strain evidence="4 5">JCM 16240</strain>
    </source>
</reference>
<dbReference type="InterPro" id="IPR001849">
    <property type="entry name" value="PH_domain"/>
</dbReference>
<evidence type="ECO:0000256" key="2">
    <source>
        <dbReference type="ARBA" id="ARBA00023027"/>
    </source>
</evidence>
<organism evidence="4 5">
    <name type="scientific">Castellaniella daejeonensis</name>
    <dbReference type="NCBI Taxonomy" id="659013"/>
    <lineage>
        <taxon>Bacteria</taxon>
        <taxon>Pseudomonadati</taxon>
        <taxon>Pseudomonadota</taxon>
        <taxon>Betaproteobacteria</taxon>
        <taxon>Burkholderiales</taxon>
        <taxon>Alcaligenaceae</taxon>
        <taxon>Castellaniella</taxon>
    </lineage>
</organism>
<gene>
    <name evidence="4" type="ORF">GCM10009125_07150</name>
</gene>
<dbReference type="RefSeq" id="WP_325126910.1">
    <property type="nucleotide sequence ID" value="NZ_BAAAFN010000006.1"/>
</dbReference>
<dbReference type="SUPFAM" id="SSF51735">
    <property type="entry name" value="NAD(P)-binding Rossmann-fold domains"/>
    <property type="match status" value="1"/>
</dbReference>
<dbReference type="InterPro" id="IPR036291">
    <property type="entry name" value="NAD(P)-bd_dom_sf"/>
</dbReference>
<keyword evidence="2" id="KW-0520">NAD</keyword>
<dbReference type="Pfam" id="PF02826">
    <property type="entry name" value="2-Hacid_dh_C"/>
    <property type="match status" value="1"/>
</dbReference>
<dbReference type="Gene3D" id="3.40.50.720">
    <property type="entry name" value="NAD(P)-binding Rossmann-like Domain"/>
    <property type="match status" value="2"/>
</dbReference>
<evidence type="ECO:0000313" key="4">
    <source>
        <dbReference type="EMBL" id="GAA0220670.1"/>
    </source>
</evidence>
<dbReference type="PANTHER" id="PTHR43333:SF1">
    <property type="entry name" value="D-ISOMER SPECIFIC 2-HYDROXYACID DEHYDROGENASE NAD-BINDING DOMAIN-CONTAINING PROTEIN"/>
    <property type="match status" value="1"/>
</dbReference>
<dbReference type="PANTHER" id="PTHR43333">
    <property type="entry name" value="2-HACID_DH_C DOMAIN-CONTAINING PROTEIN"/>
    <property type="match status" value="1"/>
</dbReference>
<dbReference type="PROSITE" id="PS00671">
    <property type="entry name" value="D_2_HYDROXYACID_DH_3"/>
    <property type="match status" value="1"/>
</dbReference>
<keyword evidence="5" id="KW-1185">Reference proteome</keyword>
<sequence>MEIVFASELEADPHAWVAALRDALPEARVRLWGDGAPEGDADFAVVWAPPSDLFVREPRLRALFNLGAGVDALLRLPGLPDSLPLVRLEDGGMAVQMAEYTLYHLLRESRDFGRYERQQAQEQWRPLGDIDRDAWTVGVLGAGAMGARVAQACAALEYPTAVWSRSGRSVPGAESYCGEQGLASFLARTRVLVNALPLTDATRGILCRRTFDRLRPDAVVINIARGGHLVEADLLAALDEGRLRAAALDVFEREPLPPGHPFWTDARIRVTPHIAGASLMDRTVRQIAGKIRALDRGEAVSGVVDRDRQY</sequence>
<dbReference type="Proteomes" id="UP001501176">
    <property type="component" value="Unassembled WGS sequence"/>
</dbReference>
<dbReference type="CDD" id="cd12164">
    <property type="entry name" value="GDH_like_2"/>
    <property type="match status" value="1"/>
</dbReference>
<comment type="caution">
    <text evidence="4">The sequence shown here is derived from an EMBL/GenBank/DDBJ whole genome shotgun (WGS) entry which is preliminary data.</text>
</comment>
<evidence type="ECO:0000313" key="5">
    <source>
        <dbReference type="Proteomes" id="UP001501176"/>
    </source>
</evidence>
<evidence type="ECO:0000259" key="3">
    <source>
        <dbReference type="PROSITE" id="PS50003"/>
    </source>
</evidence>
<dbReference type="PROSITE" id="PS50003">
    <property type="entry name" value="PH_DOMAIN"/>
    <property type="match status" value="1"/>
</dbReference>
<feature type="domain" description="PH" evidence="3">
    <location>
        <begin position="1"/>
        <end position="25"/>
    </location>
</feature>
<name>A0ABN0TFV7_9BURK</name>
<protein>
    <submittedName>
        <fullName evidence="4">Glyoxylate/hydroxypyruvate reductase A</fullName>
    </submittedName>
</protein>
<proteinExistence type="predicted"/>
<dbReference type="InterPro" id="IPR029753">
    <property type="entry name" value="D-isomer_DH_CS"/>
</dbReference>
<keyword evidence="1" id="KW-0560">Oxidoreductase</keyword>
<dbReference type="InterPro" id="IPR006140">
    <property type="entry name" value="D-isomer_DH_NAD-bd"/>
</dbReference>
<accession>A0ABN0TFV7</accession>